<dbReference type="InterPro" id="IPR027417">
    <property type="entry name" value="P-loop_NTPase"/>
</dbReference>
<dbReference type="SUPFAM" id="SSF52540">
    <property type="entry name" value="P-loop containing nucleoside triphosphate hydrolases"/>
    <property type="match status" value="1"/>
</dbReference>
<evidence type="ECO:0000313" key="2">
    <source>
        <dbReference type="Proteomes" id="UP000294813"/>
    </source>
</evidence>
<comment type="caution">
    <text evidence="1">The sequence shown here is derived from an EMBL/GenBank/DDBJ whole genome shotgun (WGS) entry which is preliminary data.</text>
</comment>
<dbReference type="OrthoDB" id="5429664at2"/>
<dbReference type="Proteomes" id="UP000294813">
    <property type="component" value="Unassembled WGS sequence"/>
</dbReference>
<protein>
    <submittedName>
        <fullName evidence="1">Putative alkaline shock family protein YloU</fullName>
    </submittedName>
</protein>
<accession>A0A4R2S4G2</accession>
<evidence type="ECO:0000313" key="1">
    <source>
        <dbReference type="EMBL" id="TCP67241.1"/>
    </source>
</evidence>
<sequence>MHVYALVGSSGTGKSHRAVRLAYELHCSIIIDDGLIIEENRILTGTSAKKAPSRLGAIRTALFQDDLHQQQCQEAIRQANPSGILILGTSDGMVNRIAERLGLPAPEKIIQIEDIASDAEIRKARYNRSQRGRHVVPAPALEVKKTWRGALIDPIRILFRKKGHERKTWTEQSVVRPTFTSLGNLSISTPAIIAAVTHQLQGMAGVHGIDDVEVDHLDEGMSLDVKIHAEYGIALHHLGHSIQQALRQVFDESIGVPVAAVNVTFTKLHLSDR</sequence>
<dbReference type="AlphaFoldDB" id="A0A4R2S4G2"/>
<gene>
    <name evidence="1" type="ORF">EDD73_105136</name>
</gene>
<keyword evidence="2" id="KW-1185">Reference proteome</keyword>
<name>A0A4R2S4G2_9FIRM</name>
<reference evidence="1 2" key="1">
    <citation type="submission" date="2019-03" db="EMBL/GenBank/DDBJ databases">
        <title>Genomic Encyclopedia of Type Strains, Phase IV (KMG-IV): sequencing the most valuable type-strain genomes for metagenomic binning, comparative biology and taxonomic classification.</title>
        <authorList>
            <person name="Goeker M."/>
        </authorList>
    </citation>
    <scope>NUCLEOTIDE SEQUENCE [LARGE SCALE GENOMIC DNA]</scope>
    <source>
        <strain evidence="1 2">DSM 11170</strain>
    </source>
</reference>
<dbReference type="RefSeq" id="WP_131918497.1">
    <property type="nucleotide sequence ID" value="NZ_JAOQNU010000005.1"/>
</dbReference>
<organism evidence="1 2">
    <name type="scientific">Heliophilum fasciatum</name>
    <dbReference type="NCBI Taxonomy" id="35700"/>
    <lineage>
        <taxon>Bacteria</taxon>
        <taxon>Bacillati</taxon>
        <taxon>Bacillota</taxon>
        <taxon>Clostridia</taxon>
        <taxon>Eubacteriales</taxon>
        <taxon>Heliobacteriaceae</taxon>
        <taxon>Heliophilum</taxon>
    </lineage>
</organism>
<proteinExistence type="predicted"/>
<dbReference type="EMBL" id="SLXT01000005">
    <property type="protein sequence ID" value="TCP67241.1"/>
    <property type="molecule type" value="Genomic_DNA"/>
</dbReference>